<dbReference type="InterPro" id="IPR023393">
    <property type="entry name" value="START-like_dom_sf"/>
</dbReference>
<dbReference type="EMBL" id="FQUU01000016">
    <property type="protein sequence ID" value="SHF69258.1"/>
    <property type="molecule type" value="Genomic_DNA"/>
</dbReference>
<gene>
    <name evidence="4" type="ORF">SAMN02745131_03294</name>
</gene>
<organism evidence="4 5">
    <name type="scientific">Flavisolibacter ginsengisoli DSM 18119</name>
    <dbReference type="NCBI Taxonomy" id="1121884"/>
    <lineage>
        <taxon>Bacteria</taxon>
        <taxon>Pseudomonadati</taxon>
        <taxon>Bacteroidota</taxon>
        <taxon>Chitinophagia</taxon>
        <taxon>Chitinophagales</taxon>
        <taxon>Chitinophagaceae</taxon>
        <taxon>Flavisolibacter</taxon>
    </lineage>
</organism>
<feature type="chain" id="PRO_5009909615" evidence="2">
    <location>
        <begin position="21"/>
        <end position="180"/>
    </location>
</feature>
<dbReference type="Pfam" id="PF08327">
    <property type="entry name" value="AHSA1"/>
    <property type="match status" value="1"/>
</dbReference>
<evidence type="ECO:0000256" key="1">
    <source>
        <dbReference type="ARBA" id="ARBA00006817"/>
    </source>
</evidence>
<dbReference type="InterPro" id="IPR013538">
    <property type="entry name" value="ASHA1/2-like_C"/>
</dbReference>
<accession>A0A1M5DQE6</accession>
<keyword evidence="2" id="KW-0732">Signal</keyword>
<proteinExistence type="inferred from homology"/>
<comment type="similarity">
    <text evidence="1">Belongs to the AHA1 family.</text>
</comment>
<sequence length="180" mass="20639">MIKILLIIILGQVAFCNLNAQVTNSSYVNQYGEKVLQLSIVVPTNLKETWKLFTTDEGLKKWIAPVAKIDMKTGGAIKTNYNRSKTVEDSTSIKLDIINYLENEMLTLKVNLNNSFPAEAKKEDKNLQEILQFVKLDENNTKIISSMVGWGQGIHWDKAYNFFEKGNDWTFKEVLKLFQK</sequence>
<dbReference type="Gene3D" id="3.30.530.20">
    <property type="match status" value="1"/>
</dbReference>
<dbReference type="AlphaFoldDB" id="A0A1M5DQE6"/>
<evidence type="ECO:0000313" key="5">
    <source>
        <dbReference type="Proteomes" id="UP000184048"/>
    </source>
</evidence>
<keyword evidence="5" id="KW-1185">Reference proteome</keyword>
<dbReference type="SUPFAM" id="SSF55961">
    <property type="entry name" value="Bet v1-like"/>
    <property type="match status" value="1"/>
</dbReference>
<evidence type="ECO:0000256" key="2">
    <source>
        <dbReference type="SAM" id="SignalP"/>
    </source>
</evidence>
<dbReference type="RefSeq" id="WP_072836435.1">
    <property type="nucleotide sequence ID" value="NZ_FQUU01000016.1"/>
</dbReference>
<feature type="signal peptide" evidence="2">
    <location>
        <begin position="1"/>
        <end position="20"/>
    </location>
</feature>
<protein>
    <submittedName>
        <fullName evidence="4">Activator of Hsp90 ATPase homolog 1-like protein</fullName>
    </submittedName>
</protein>
<evidence type="ECO:0000313" key="4">
    <source>
        <dbReference type="EMBL" id="SHF69258.1"/>
    </source>
</evidence>
<name>A0A1M5DQE6_9BACT</name>
<dbReference type="Proteomes" id="UP000184048">
    <property type="component" value="Unassembled WGS sequence"/>
</dbReference>
<reference evidence="4 5" key="1">
    <citation type="submission" date="2016-11" db="EMBL/GenBank/DDBJ databases">
        <authorList>
            <person name="Jaros S."/>
            <person name="Januszkiewicz K."/>
            <person name="Wedrychowicz H."/>
        </authorList>
    </citation>
    <scope>NUCLEOTIDE SEQUENCE [LARGE SCALE GENOMIC DNA]</scope>
    <source>
        <strain evidence="4 5">DSM 18119</strain>
    </source>
</reference>
<evidence type="ECO:0000259" key="3">
    <source>
        <dbReference type="Pfam" id="PF08327"/>
    </source>
</evidence>
<feature type="domain" description="Activator of Hsp90 ATPase homologue 1/2-like C-terminal" evidence="3">
    <location>
        <begin position="46"/>
        <end position="163"/>
    </location>
</feature>
<dbReference type="OrthoDB" id="7058581at2"/>